<name>A0A0E9SWR5_ANGAN</name>
<proteinExistence type="predicted"/>
<evidence type="ECO:0000313" key="1">
    <source>
        <dbReference type="EMBL" id="JAH45115.1"/>
    </source>
</evidence>
<reference evidence="1" key="1">
    <citation type="submission" date="2014-11" db="EMBL/GenBank/DDBJ databases">
        <authorList>
            <person name="Amaro Gonzalez C."/>
        </authorList>
    </citation>
    <scope>NUCLEOTIDE SEQUENCE</scope>
</reference>
<reference evidence="1" key="2">
    <citation type="journal article" date="2015" name="Fish Shellfish Immunol.">
        <title>Early steps in the European eel (Anguilla anguilla)-Vibrio vulnificus interaction in the gills: Role of the RtxA13 toxin.</title>
        <authorList>
            <person name="Callol A."/>
            <person name="Pajuelo D."/>
            <person name="Ebbesson L."/>
            <person name="Teles M."/>
            <person name="MacKenzie S."/>
            <person name="Amaro C."/>
        </authorList>
    </citation>
    <scope>NUCLEOTIDE SEQUENCE</scope>
</reference>
<dbReference type="AlphaFoldDB" id="A0A0E9SWR5"/>
<sequence>MAFNYLSKKKISKRDRKVFKLLVLKNKILIKDIKDKLLSVSVLFCCTVLL</sequence>
<accession>A0A0E9SWR5</accession>
<protein>
    <submittedName>
        <fullName evidence="1">Uncharacterized protein</fullName>
    </submittedName>
</protein>
<organism evidence="1">
    <name type="scientific">Anguilla anguilla</name>
    <name type="common">European freshwater eel</name>
    <name type="synonym">Muraena anguilla</name>
    <dbReference type="NCBI Taxonomy" id="7936"/>
    <lineage>
        <taxon>Eukaryota</taxon>
        <taxon>Metazoa</taxon>
        <taxon>Chordata</taxon>
        <taxon>Craniata</taxon>
        <taxon>Vertebrata</taxon>
        <taxon>Euteleostomi</taxon>
        <taxon>Actinopterygii</taxon>
        <taxon>Neopterygii</taxon>
        <taxon>Teleostei</taxon>
        <taxon>Anguilliformes</taxon>
        <taxon>Anguillidae</taxon>
        <taxon>Anguilla</taxon>
    </lineage>
</organism>
<dbReference type="EMBL" id="GBXM01063462">
    <property type="protein sequence ID" value="JAH45115.1"/>
    <property type="molecule type" value="Transcribed_RNA"/>
</dbReference>